<dbReference type="PANTHER" id="PTHR23505">
    <property type="entry name" value="SPINSTER"/>
    <property type="match status" value="1"/>
</dbReference>
<dbReference type="Gene3D" id="1.20.1250.20">
    <property type="entry name" value="MFS general substrate transporter like domains"/>
    <property type="match status" value="1"/>
</dbReference>
<dbReference type="EMBL" id="JBHPON010000001">
    <property type="protein sequence ID" value="MFC6035507.1"/>
    <property type="molecule type" value="Genomic_DNA"/>
</dbReference>
<evidence type="ECO:0000313" key="8">
    <source>
        <dbReference type="EMBL" id="MFC6035507.1"/>
    </source>
</evidence>
<dbReference type="SUPFAM" id="SSF103473">
    <property type="entry name" value="MFS general substrate transporter"/>
    <property type="match status" value="1"/>
</dbReference>
<protein>
    <submittedName>
        <fullName evidence="8">Spinster family MFS transporter</fullName>
    </submittedName>
</protein>
<gene>
    <name evidence="8" type="ORF">ACFMB1_08140</name>
</gene>
<dbReference type="InterPro" id="IPR036259">
    <property type="entry name" value="MFS_trans_sf"/>
</dbReference>
<sequence>MVNQEREYPRPAVSQRALILLLLYFLNTLLVLDKIILSVLLEPIKAEFSLNDSQLGLLTGAAYALCLGIASIPFGIAVDRTNRRNLASACLAVWSGMTALCAMAPNYLVFLLARLGVGLGEAGGGPSSLSIISDLYEHKHRATAMAIFSLGSPTAALINLTLNTQIAHYFGWRGALIAAAIPGLLLALSIRLFTSEPERLNTRTQGVAEEAPSLKETLTFILSQRSLVWLLSGAAISYIVLAGVSSWNFSYIVRNFDVTLHEIGPYFGVAISTAGLIGTYLTGRVADYLGQKNEAWRCWVMALTTIGAISFGAIVFTTSSLTAAILCTAGLATCATLWTAPGFALSQSLVRARMRGVTGSIIFLIANLVGYGLGPLLVGVFSDLYHATQGKDGLQFAILAVLSLDVIAVFCFFRAAGPLTEDLKKTQAE</sequence>
<keyword evidence="4 6" id="KW-1133">Transmembrane helix</keyword>
<feature type="transmembrane region" description="Helical" evidence="6">
    <location>
        <begin position="295"/>
        <end position="317"/>
    </location>
</feature>
<evidence type="ECO:0000313" key="9">
    <source>
        <dbReference type="Proteomes" id="UP001596116"/>
    </source>
</evidence>
<dbReference type="InterPro" id="IPR044770">
    <property type="entry name" value="MFS_spinster-like"/>
</dbReference>
<keyword evidence="5 6" id="KW-0472">Membrane</keyword>
<feature type="transmembrane region" description="Helical" evidence="6">
    <location>
        <begin position="263"/>
        <end position="283"/>
    </location>
</feature>
<dbReference type="PROSITE" id="PS50850">
    <property type="entry name" value="MFS"/>
    <property type="match status" value="1"/>
</dbReference>
<feature type="transmembrane region" description="Helical" evidence="6">
    <location>
        <begin position="323"/>
        <end position="345"/>
    </location>
</feature>
<evidence type="ECO:0000256" key="6">
    <source>
        <dbReference type="SAM" id="Phobius"/>
    </source>
</evidence>
<keyword evidence="2" id="KW-0813">Transport</keyword>
<dbReference type="Proteomes" id="UP001596116">
    <property type="component" value="Unassembled WGS sequence"/>
</dbReference>
<keyword evidence="9" id="KW-1185">Reference proteome</keyword>
<dbReference type="InterPro" id="IPR011701">
    <property type="entry name" value="MFS"/>
</dbReference>
<feature type="transmembrane region" description="Helical" evidence="6">
    <location>
        <begin position="21"/>
        <end position="41"/>
    </location>
</feature>
<name>A0ABW1KXX5_9PROT</name>
<evidence type="ECO:0000256" key="1">
    <source>
        <dbReference type="ARBA" id="ARBA00004141"/>
    </source>
</evidence>
<dbReference type="InterPro" id="IPR020846">
    <property type="entry name" value="MFS_dom"/>
</dbReference>
<proteinExistence type="predicted"/>
<comment type="subcellular location">
    <subcellularLocation>
        <location evidence="1">Membrane</location>
        <topology evidence="1">Multi-pass membrane protein</topology>
    </subcellularLocation>
</comment>
<evidence type="ECO:0000256" key="3">
    <source>
        <dbReference type="ARBA" id="ARBA00022692"/>
    </source>
</evidence>
<organism evidence="8 9">
    <name type="scientific">Hyphococcus aureus</name>
    <dbReference type="NCBI Taxonomy" id="2666033"/>
    <lineage>
        <taxon>Bacteria</taxon>
        <taxon>Pseudomonadati</taxon>
        <taxon>Pseudomonadota</taxon>
        <taxon>Alphaproteobacteria</taxon>
        <taxon>Parvularculales</taxon>
        <taxon>Parvularculaceae</taxon>
        <taxon>Hyphococcus</taxon>
    </lineage>
</organism>
<dbReference type="RefSeq" id="WP_379879160.1">
    <property type="nucleotide sequence ID" value="NZ_JBHPON010000001.1"/>
</dbReference>
<feature type="transmembrane region" description="Helical" evidence="6">
    <location>
        <begin position="227"/>
        <end position="251"/>
    </location>
</feature>
<evidence type="ECO:0000256" key="2">
    <source>
        <dbReference type="ARBA" id="ARBA00022448"/>
    </source>
</evidence>
<dbReference type="Pfam" id="PF07690">
    <property type="entry name" value="MFS_1"/>
    <property type="match status" value="1"/>
</dbReference>
<feature type="transmembrane region" description="Helical" evidence="6">
    <location>
        <begin position="393"/>
        <end position="415"/>
    </location>
</feature>
<feature type="domain" description="Major facilitator superfamily (MFS) profile" evidence="7">
    <location>
        <begin position="19"/>
        <end position="418"/>
    </location>
</feature>
<evidence type="ECO:0000259" key="7">
    <source>
        <dbReference type="PROSITE" id="PS50850"/>
    </source>
</evidence>
<comment type="caution">
    <text evidence="8">The sequence shown here is derived from an EMBL/GenBank/DDBJ whole genome shotgun (WGS) entry which is preliminary data.</text>
</comment>
<feature type="transmembrane region" description="Helical" evidence="6">
    <location>
        <begin position="357"/>
        <end position="381"/>
    </location>
</feature>
<feature type="transmembrane region" description="Helical" evidence="6">
    <location>
        <begin position="85"/>
        <end position="105"/>
    </location>
</feature>
<evidence type="ECO:0000256" key="4">
    <source>
        <dbReference type="ARBA" id="ARBA00022989"/>
    </source>
</evidence>
<dbReference type="PANTHER" id="PTHR23505:SF79">
    <property type="entry name" value="PROTEIN SPINSTER"/>
    <property type="match status" value="1"/>
</dbReference>
<dbReference type="CDD" id="cd17328">
    <property type="entry name" value="MFS_spinster_like"/>
    <property type="match status" value="1"/>
</dbReference>
<feature type="transmembrane region" description="Helical" evidence="6">
    <location>
        <begin position="174"/>
        <end position="193"/>
    </location>
</feature>
<feature type="transmembrane region" description="Helical" evidence="6">
    <location>
        <begin position="61"/>
        <end position="78"/>
    </location>
</feature>
<evidence type="ECO:0000256" key="5">
    <source>
        <dbReference type="ARBA" id="ARBA00023136"/>
    </source>
</evidence>
<accession>A0ABW1KXX5</accession>
<keyword evidence="3 6" id="KW-0812">Transmembrane</keyword>
<reference evidence="8 9" key="1">
    <citation type="submission" date="2024-09" db="EMBL/GenBank/DDBJ databases">
        <authorList>
            <person name="Zhang Z.-H."/>
        </authorList>
    </citation>
    <scope>NUCLEOTIDE SEQUENCE [LARGE SCALE GENOMIC DNA]</scope>
    <source>
        <strain evidence="8 9">HHTR114</strain>
    </source>
</reference>